<keyword evidence="1" id="KW-0732">Signal</keyword>
<evidence type="ECO:0008006" key="4">
    <source>
        <dbReference type="Google" id="ProtNLM"/>
    </source>
</evidence>
<name>A0A397THG7_9GLOM</name>
<dbReference type="EMBL" id="QKYT01000054">
    <property type="protein sequence ID" value="RIA95877.1"/>
    <property type="molecule type" value="Genomic_DNA"/>
</dbReference>
<feature type="signal peptide" evidence="1">
    <location>
        <begin position="1"/>
        <end position="20"/>
    </location>
</feature>
<evidence type="ECO:0000313" key="2">
    <source>
        <dbReference type="EMBL" id="RIA95877.1"/>
    </source>
</evidence>
<accession>A0A397THG7</accession>
<dbReference type="AlphaFoldDB" id="A0A397THG7"/>
<feature type="chain" id="PRO_5017189045" description="WAP domain-containing protein" evidence="1">
    <location>
        <begin position="21"/>
        <end position="96"/>
    </location>
</feature>
<comment type="caution">
    <text evidence="2">The sequence shown here is derived from an EMBL/GenBank/DDBJ whole genome shotgun (WGS) entry which is preliminary data.</text>
</comment>
<keyword evidence="3" id="KW-1185">Reference proteome</keyword>
<evidence type="ECO:0000313" key="3">
    <source>
        <dbReference type="Proteomes" id="UP000265703"/>
    </source>
</evidence>
<organism evidence="2 3">
    <name type="scientific">Glomus cerebriforme</name>
    <dbReference type="NCBI Taxonomy" id="658196"/>
    <lineage>
        <taxon>Eukaryota</taxon>
        <taxon>Fungi</taxon>
        <taxon>Fungi incertae sedis</taxon>
        <taxon>Mucoromycota</taxon>
        <taxon>Glomeromycotina</taxon>
        <taxon>Glomeromycetes</taxon>
        <taxon>Glomerales</taxon>
        <taxon>Glomeraceae</taxon>
        <taxon>Glomus</taxon>
    </lineage>
</organism>
<gene>
    <name evidence="2" type="ORF">C1645_756605</name>
</gene>
<proteinExistence type="predicted"/>
<reference evidence="2 3" key="1">
    <citation type="submission" date="2018-06" db="EMBL/GenBank/DDBJ databases">
        <title>Comparative genomics reveals the genomic features of Rhizophagus irregularis, R. cerebriforme, R. diaphanum and Gigaspora rosea, and their symbiotic lifestyle signature.</title>
        <authorList>
            <person name="Morin E."/>
            <person name="San Clemente H."/>
            <person name="Chen E.C.H."/>
            <person name="De La Providencia I."/>
            <person name="Hainaut M."/>
            <person name="Kuo A."/>
            <person name="Kohler A."/>
            <person name="Murat C."/>
            <person name="Tang N."/>
            <person name="Roy S."/>
            <person name="Loubradou J."/>
            <person name="Henrissat B."/>
            <person name="Grigoriev I.V."/>
            <person name="Corradi N."/>
            <person name="Roux C."/>
            <person name="Martin F.M."/>
        </authorList>
    </citation>
    <scope>NUCLEOTIDE SEQUENCE [LARGE SCALE GENOMIC DNA]</scope>
    <source>
        <strain evidence="2 3">DAOM 227022</strain>
    </source>
</reference>
<dbReference type="Proteomes" id="UP000265703">
    <property type="component" value="Unassembled WGS sequence"/>
</dbReference>
<evidence type="ECO:0000256" key="1">
    <source>
        <dbReference type="SAM" id="SignalP"/>
    </source>
</evidence>
<dbReference type="OrthoDB" id="2403268at2759"/>
<protein>
    <recommendedName>
        <fullName evidence="4">WAP domain-containing protein</fullName>
    </recommendedName>
</protein>
<sequence>MKNLNLILLFVLAIVTFASARPSQRIMIGTLVKRQATTPGGDATTCLCPPTNVPCDSQNLCPATACEANDPPCGTGCCEQGLTCSTNANGPVCIKV</sequence>